<evidence type="ECO:0000259" key="3">
    <source>
        <dbReference type="PROSITE" id="PS50090"/>
    </source>
</evidence>
<dbReference type="AlphaFoldDB" id="A0A7E5W546"/>
<dbReference type="CDD" id="cd00167">
    <property type="entry name" value="SANT"/>
    <property type="match status" value="1"/>
</dbReference>
<evidence type="ECO:0000259" key="5">
    <source>
        <dbReference type="PROSITE" id="PS51031"/>
    </source>
</evidence>
<feature type="domain" description="Myb-like" evidence="3">
    <location>
        <begin position="1"/>
        <end position="61"/>
    </location>
</feature>
<reference evidence="7" key="1">
    <citation type="submission" date="2025-08" db="UniProtKB">
        <authorList>
            <consortium name="RefSeq"/>
        </authorList>
    </citation>
    <scope>IDENTIFICATION</scope>
</reference>
<dbReference type="RefSeq" id="XP_026735798.1">
    <property type="nucleotide sequence ID" value="XM_026879997.1"/>
</dbReference>
<dbReference type="PROSITE" id="PS51029">
    <property type="entry name" value="MADF"/>
    <property type="match status" value="1"/>
</dbReference>
<sequence length="379" mass="42279">MDFSDSEEEKLINQVAHHPALYDASHKNYLNAIIKDNIWKNIGKVLNKSDEDCKKKWKSIRDSYHRFKKKNKLGTGSAALKKTKQNRHLQLLFLDNVPHHRTGGTNITPPQQELDVNNENVSVAEQEQGSDTTFPSNNNAEQSTTDQEVEVGTEATEVVPNVVKATTPKKKKKKKEDIFLTLWKQRDEQRQELYKNMVRKIDDDIDLFCKHIGEVLRNLPPYEKAKAKKHLGEVLSDYEIMAASHSSGRNTFSSPSNSTPSYRASSSELCTPSPPHSQHFVRSYTPLGAMTGSPELAGQGNAPRDFYLGAYSPINSAAPSPGPSGITSGLGYAPGPVHTSYPMSPEVGSPEPTDLSFQINQIDREEDHNFVDSVITMFK</sequence>
<feature type="region of interest" description="Disordered" evidence="2">
    <location>
        <begin position="123"/>
        <end position="146"/>
    </location>
</feature>
<dbReference type="InterPro" id="IPR006578">
    <property type="entry name" value="MADF-dom"/>
</dbReference>
<dbReference type="InterPro" id="IPR039353">
    <property type="entry name" value="TF_Adf1"/>
</dbReference>
<dbReference type="SMART" id="SM00717">
    <property type="entry name" value="SANT"/>
    <property type="match status" value="1"/>
</dbReference>
<dbReference type="PROSITE" id="PS50090">
    <property type="entry name" value="MYB_LIKE"/>
    <property type="match status" value="1"/>
</dbReference>
<evidence type="ECO:0000259" key="4">
    <source>
        <dbReference type="PROSITE" id="PS51029"/>
    </source>
</evidence>
<dbReference type="GO" id="GO:0003677">
    <property type="term" value="F:DNA binding"/>
    <property type="evidence" value="ECO:0007669"/>
    <property type="project" value="InterPro"/>
</dbReference>
<dbReference type="PANTHER" id="PTHR12243">
    <property type="entry name" value="MADF DOMAIN TRANSCRIPTION FACTOR"/>
    <property type="match status" value="1"/>
</dbReference>
<dbReference type="GeneID" id="113499491"/>
<evidence type="ECO:0000256" key="1">
    <source>
        <dbReference type="PROSITE-ProRule" id="PRU00371"/>
    </source>
</evidence>
<dbReference type="Proteomes" id="UP000322000">
    <property type="component" value="Chromosome 12"/>
</dbReference>
<feature type="domain" description="BESS" evidence="5">
    <location>
        <begin position="202"/>
        <end position="241"/>
    </location>
</feature>
<evidence type="ECO:0000313" key="6">
    <source>
        <dbReference type="Proteomes" id="UP000322000"/>
    </source>
</evidence>
<protein>
    <submittedName>
        <fullName evidence="7">Transcription factor Adf-1-like</fullName>
    </submittedName>
</protein>
<feature type="compositionally biased region" description="Low complexity" evidence="2">
    <location>
        <begin position="249"/>
        <end position="267"/>
    </location>
</feature>
<dbReference type="InParanoid" id="A0A7E5W546"/>
<keyword evidence="1" id="KW-0539">Nucleus</keyword>
<feature type="region of interest" description="Disordered" evidence="2">
    <location>
        <begin position="245"/>
        <end position="277"/>
    </location>
</feature>
<dbReference type="FunCoup" id="A0A7E5W546">
    <property type="interactions" value="98"/>
</dbReference>
<comment type="subcellular location">
    <subcellularLocation>
        <location evidence="1">Nucleus</location>
    </subcellularLocation>
</comment>
<keyword evidence="6" id="KW-1185">Reference proteome</keyword>
<evidence type="ECO:0000313" key="7">
    <source>
        <dbReference type="RefSeq" id="XP_026735798.1"/>
    </source>
</evidence>
<dbReference type="PROSITE" id="PS51031">
    <property type="entry name" value="BESS"/>
    <property type="match status" value="1"/>
</dbReference>
<gene>
    <name evidence="7" type="primary">LOC113499491</name>
</gene>
<name>A0A7E5W546_TRINI</name>
<evidence type="ECO:0000256" key="2">
    <source>
        <dbReference type="SAM" id="MobiDB-lite"/>
    </source>
</evidence>
<organism evidence="6 7">
    <name type="scientific">Trichoplusia ni</name>
    <name type="common">Cabbage looper</name>
    <dbReference type="NCBI Taxonomy" id="7111"/>
    <lineage>
        <taxon>Eukaryota</taxon>
        <taxon>Metazoa</taxon>
        <taxon>Ecdysozoa</taxon>
        <taxon>Arthropoda</taxon>
        <taxon>Hexapoda</taxon>
        <taxon>Insecta</taxon>
        <taxon>Pterygota</taxon>
        <taxon>Neoptera</taxon>
        <taxon>Endopterygota</taxon>
        <taxon>Lepidoptera</taxon>
        <taxon>Glossata</taxon>
        <taxon>Ditrysia</taxon>
        <taxon>Noctuoidea</taxon>
        <taxon>Noctuidae</taxon>
        <taxon>Plusiinae</taxon>
        <taxon>Trichoplusia</taxon>
    </lineage>
</organism>
<dbReference type="PANTHER" id="PTHR12243:SF67">
    <property type="entry name" value="COREPRESSOR OF PANGOLIN, ISOFORM A-RELATED"/>
    <property type="match status" value="1"/>
</dbReference>
<dbReference type="SMART" id="SM00595">
    <property type="entry name" value="MADF"/>
    <property type="match status" value="1"/>
</dbReference>
<feature type="domain" description="MADF" evidence="4">
    <location>
        <begin position="10"/>
        <end position="99"/>
    </location>
</feature>
<accession>A0A7E5W546</accession>
<proteinExistence type="predicted"/>
<dbReference type="InterPro" id="IPR004210">
    <property type="entry name" value="BESS_motif"/>
</dbReference>
<dbReference type="InterPro" id="IPR001005">
    <property type="entry name" value="SANT/Myb"/>
</dbReference>
<dbReference type="KEGG" id="tnl:113499491"/>
<dbReference type="OrthoDB" id="7463323at2759"/>
<dbReference type="Pfam" id="PF10545">
    <property type="entry name" value="MADF_DNA_bdg"/>
    <property type="match status" value="1"/>
</dbReference>
<dbReference type="GO" id="GO:0005634">
    <property type="term" value="C:nucleus"/>
    <property type="evidence" value="ECO:0007669"/>
    <property type="project" value="UniProtKB-SubCell"/>
</dbReference>